<dbReference type="GeneID" id="36301540"/>
<feature type="signal peptide" evidence="1">
    <location>
        <begin position="1"/>
        <end position="37"/>
    </location>
</feature>
<accession>A0A1H1WR96</accession>
<feature type="chain" id="PRO_5009264704" evidence="1">
    <location>
        <begin position="38"/>
        <end position="951"/>
    </location>
</feature>
<dbReference type="AlphaFoldDB" id="A0A1H1WR96"/>
<proteinExistence type="predicted"/>
<dbReference type="EMBL" id="LT629770">
    <property type="protein sequence ID" value="SDS98709.1"/>
    <property type="molecule type" value="Genomic_DNA"/>
</dbReference>
<dbReference type="RefSeq" id="WP_083371050.1">
    <property type="nucleotide sequence ID" value="NZ_LT629770.1"/>
</dbReference>
<evidence type="ECO:0000256" key="1">
    <source>
        <dbReference type="SAM" id="SignalP"/>
    </source>
</evidence>
<evidence type="ECO:0000313" key="2">
    <source>
        <dbReference type="EMBL" id="SDS98709.1"/>
    </source>
</evidence>
<dbReference type="Pfam" id="PF08310">
    <property type="entry name" value="LGFP"/>
    <property type="match status" value="11"/>
</dbReference>
<protein>
    <submittedName>
        <fullName evidence="2">LGFP repeat-containing protein</fullName>
    </submittedName>
</protein>
<name>A0A1H1WR96_9MICO</name>
<evidence type="ECO:0000313" key="3">
    <source>
        <dbReference type="Proteomes" id="UP000182126"/>
    </source>
</evidence>
<organism evidence="2 3">
    <name type="scientific">Microbacterium paraoxydans</name>
    <dbReference type="NCBI Taxonomy" id="199592"/>
    <lineage>
        <taxon>Bacteria</taxon>
        <taxon>Bacillati</taxon>
        <taxon>Actinomycetota</taxon>
        <taxon>Actinomycetes</taxon>
        <taxon>Micrococcales</taxon>
        <taxon>Microbacteriaceae</taxon>
        <taxon>Microbacterium</taxon>
    </lineage>
</organism>
<dbReference type="Proteomes" id="UP000182126">
    <property type="component" value="Chromosome I"/>
</dbReference>
<sequence length="951" mass="97977">MSRRAPRSRNTTKVTRLLTCFLAASALVIGTVVPATAASAAVTSAVGGSVSRVVGDPAAAGIVKSSLVGFTPGNIISDAVFTDSGTMTEAQIQSFFNSKVSKCQSGYVCLKDFKITSVTRPADAYCDGYTGAKNESAARIIYRVAKACDINPRVLIVMLQKEQGLVTHTWPSAWRYNIALGQGCPDTAPCDPNFVGFFHQIYGAARQMQIYMEGKWFQWYAPGKTWNILYNPNKSCGSSPVYIANAATAALYYYTPYQPNAAALRAGYGTGDSCSAYGNRNFYNYFTDWFGATKYTVSGAILTAWNAQGGATGRYGQPTGNAVYVSANGGGYVQQFAKGTIWKPASSSHAYPMSSGPFRTNYLAAGGEKGSWGWPTGNAVCQLADGGCKMVFQKGTVYYSAATASMLVPTAFAALYETLGAESSRFGYPTKAAVAGPDAGFEQTFQNGVIAYSPATRLVEVSGSFLTFWRAAGGVKSVYGYPKTAVLAVTANGGGQVQEYTKGKIWSSSAGTFGMKTGGMLTDYLAAQGEAGEWGWPISAQNCSTTAGGCAMSFQKGVVGWSSATGSVMVSAKVGAEWTRYGGAARLGYPSGKATVVSANGGGTVQAFTKGKVFDSPAGTFGIGSGVFLRNYEAAGGPQGAAWGWPTSTVDCTLAGGGCAMSFQKGVVGWSSATGSVMVSAKVGAEWTRYGGAARLGYPSGKATVVSANGGGTVQAFTKGKVFDSPAGTFGIGSGVFLRNYEAAGGPQGAAWGWPTSTVDCTLAGGGCAMSFQKGVVGWSSATGSVMVSAKVGAEWTRYGGAARLGYPSGKATVVSANGGGTVQAFTKGKVFDSPAGTFGIGSGVFLRNYEAAGGPQGAAWGWPTSTVDCTLAGGGCAMSFQKGVVGWSSATGSVLVPVGPILTEWTRLGGAESALGYPKASATVSGTITTQLFQKGEISYDTRTGKVTVK</sequence>
<gene>
    <name evidence="2" type="ORF">SAMN04489809_3200</name>
</gene>
<reference evidence="2 3" key="1">
    <citation type="submission" date="2016-10" db="EMBL/GenBank/DDBJ databases">
        <authorList>
            <person name="de Groot N.N."/>
        </authorList>
    </citation>
    <scope>NUCLEOTIDE SEQUENCE [LARGE SCALE GENOMIC DNA]</scope>
    <source>
        <strain evidence="2 3">DSM 15019</strain>
    </source>
</reference>
<dbReference type="InterPro" id="IPR013207">
    <property type="entry name" value="LGFP"/>
</dbReference>
<keyword evidence="1" id="KW-0732">Signal</keyword>